<evidence type="ECO:0000313" key="5">
    <source>
        <dbReference type="EMBL" id="RXG26287.1"/>
    </source>
</evidence>
<reference evidence="5 6" key="1">
    <citation type="submission" date="2018-07" db="EMBL/GenBank/DDBJ databases">
        <title>Leeuwenhoekiella genomics.</title>
        <authorList>
            <person name="Tahon G."/>
            <person name="Willems A."/>
        </authorList>
    </citation>
    <scope>NUCLEOTIDE SEQUENCE [LARGE SCALE GENOMIC DNA]</scope>
    <source>
        <strain evidence="5 6">LMG 29608</strain>
    </source>
</reference>
<evidence type="ECO:0000256" key="3">
    <source>
        <dbReference type="ARBA" id="ARBA00023163"/>
    </source>
</evidence>
<evidence type="ECO:0000259" key="4">
    <source>
        <dbReference type="PROSITE" id="PS01124"/>
    </source>
</evidence>
<dbReference type="OrthoDB" id="2585681at2"/>
<dbReference type="InterPro" id="IPR009057">
    <property type="entry name" value="Homeodomain-like_sf"/>
</dbReference>
<evidence type="ECO:0000256" key="1">
    <source>
        <dbReference type="ARBA" id="ARBA00023015"/>
    </source>
</evidence>
<keyword evidence="2" id="KW-0238">DNA-binding</keyword>
<dbReference type="Proteomes" id="UP000289859">
    <property type="component" value="Unassembled WGS sequence"/>
</dbReference>
<dbReference type="GO" id="GO:0043565">
    <property type="term" value="F:sequence-specific DNA binding"/>
    <property type="evidence" value="ECO:0007669"/>
    <property type="project" value="InterPro"/>
</dbReference>
<organism evidence="5 6">
    <name type="scientific">Leeuwenhoekiella polynyae</name>
    <dbReference type="NCBI Taxonomy" id="1550906"/>
    <lineage>
        <taxon>Bacteria</taxon>
        <taxon>Pseudomonadati</taxon>
        <taxon>Bacteroidota</taxon>
        <taxon>Flavobacteriia</taxon>
        <taxon>Flavobacteriales</taxon>
        <taxon>Flavobacteriaceae</taxon>
        <taxon>Leeuwenhoekiella</taxon>
    </lineage>
</organism>
<protein>
    <submittedName>
        <fullName evidence="5">Helix-turn-helix protein</fullName>
    </submittedName>
</protein>
<dbReference type="PANTHER" id="PTHR43280:SF32">
    <property type="entry name" value="TRANSCRIPTIONAL REGULATORY PROTEIN"/>
    <property type="match status" value="1"/>
</dbReference>
<dbReference type="AlphaFoldDB" id="A0A4Q0PH51"/>
<accession>A0A4Q0PH51</accession>
<comment type="caution">
    <text evidence="5">The sequence shown here is derived from an EMBL/GenBank/DDBJ whole genome shotgun (WGS) entry which is preliminary data.</text>
</comment>
<dbReference type="Gene3D" id="1.10.10.60">
    <property type="entry name" value="Homeodomain-like"/>
    <property type="match status" value="1"/>
</dbReference>
<dbReference type="SMART" id="SM00342">
    <property type="entry name" value="HTH_ARAC"/>
    <property type="match status" value="1"/>
</dbReference>
<dbReference type="GO" id="GO:0003700">
    <property type="term" value="F:DNA-binding transcription factor activity"/>
    <property type="evidence" value="ECO:0007669"/>
    <property type="project" value="InterPro"/>
</dbReference>
<dbReference type="Pfam" id="PF12833">
    <property type="entry name" value="HTH_18"/>
    <property type="match status" value="1"/>
</dbReference>
<gene>
    <name evidence="5" type="ORF">DSM02_281</name>
</gene>
<sequence length="305" mass="35545">MQNICKVKTIADFHFLSDLETPKHPLVSIINYSGLNISQKERDSSWMLDCYLIAIKRGLQGKMYYGQQQYDCDKGIMFFVAPKQVFRIEPDPSPNENRSGWMLLIHPDFIWHTSLAKTISKYDFFDYAINEALFLSEDEEETLEPILNGIKKEYQTDIDQYSQNIITAHIETLLQYSERFYQRQFTSRKVTNSKVVESFETLLIDHLNSDVSLKSGLPSVQFLAEQLHITSKYLSKLLKEITGQTPQQHIQEKVIEIAKLQLSTTEESVNEIAYNLGFAHPQSFNKLFKRKTDQSPLEFRKSFFQ</sequence>
<proteinExistence type="predicted"/>
<dbReference type="SUPFAM" id="SSF46689">
    <property type="entry name" value="Homeodomain-like"/>
    <property type="match status" value="1"/>
</dbReference>
<feature type="domain" description="HTH araC/xylS-type" evidence="4">
    <location>
        <begin position="197"/>
        <end position="302"/>
    </location>
</feature>
<keyword evidence="3" id="KW-0804">Transcription</keyword>
<evidence type="ECO:0000313" key="6">
    <source>
        <dbReference type="Proteomes" id="UP000289859"/>
    </source>
</evidence>
<dbReference type="PANTHER" id="PTHR43280">
    <property type="entry name" value="ARAC-FAMILY TRANSCRIPTIONAL REGULATOR"/>
    <property type="match status" value="1"/>
</dbReference>
<name>A0A4Q0PH51_9FLAO</name>
<dbReference type="EMBL" id="QOVK01000001">
    <property type="protein sequence ID" value="RXG26287.1"/>
    <property type="molecule type" value="Genomic_DNA"/>
</dbReference>
<keyword evidence="1" id="KW-0805">Transcription regulation</keyword>
<keyword evidence="6" id="KW-1185">Reference proteome</keyword>
<dbReference type="InterPro" id="IPR018060">
    <property type="entry name" value="HTH_AraC"/>
</dbReference>
<evidence type="ECO:0000256" key="2">
    <source>
        <dbReference type="ARBA" id="ARBA00023125"/>
    </source>
</evidence>
<dbReference type="PROSITE" id="PS01124">
    <property type="entry name" value="HTH_ARAC_FAMILY_2"/>
    <property type="match status" value="1"/>
</dbReference>